<organism evidence="2 3">
    <name type="scientific">Ditylenchus dipsaci</name>
    <dbReference type="NCBI Taxonomy" id="166011"/>
    <lineage>
        <taxon>Eukaryota</taxon>
        <taxon>Metazoa</taxon>
        <taxon>Ecdysozoa</taxon>
        <taxon>Nematoda</taxon>
        <taxon>Chromadorea</taxon>
        <taxon>Rhabditida</taxon>
        <taxon>Tylenchina</taxon>
        <taxon>Tylenchomorpha</taxon>
        <taxon>Sphaerularioidea</taxon>
        <taxon>Anguinidae</taxon>
        <taxon>Anguininae</taxon>
        <taxon>Ditylenchus</taxon>
    </lineage>
</organism>
<name>A0A915EBV9_9BILA</name>
<evidence type="ECO:0000256" key="1">
    <source>
        <dbReference type="SAM" id="MobiDB-lite"/>
    </source>
</evidence>
<proteinExistence type="predicted"/>
<sequence>MFTNVVAKWPGSTHDAFIMRNSNVWDEYEGVQLRGIILGDRANKIEAKVTSSITNIMILPSALVALVALCYSVISHEYGGGGYGGHGGGGYGGGHQGGYGADPSYKGESGGYGGHNSGFGKGGGYSPNRQYGYGQDDSESGEYEAPLLPNPPSVQDSVEYQAAYMPGKSNNKYPAPYPSQVQPDVQDSAEYQAPYNSNNEYPPHPHQVPQPGSPTTSLTDASTTTTSDISSTSTTTANPSSTSITTADPSSTSTTTANPSSTSITTADPSSTSTTTANPSSSSTTTANPSSSSTTTANPSSSSTTTANPSSSSTTTANPSSSSATPITTITVASTTVAPCVPPPNSAGIVINVNPATQINSMGTVLGTYGGNNQANAIAALDANTFCVCGINGLCYTARGSLTDVQFYSSCTNGVCNIYTLLVTDHLLMEC</sequence>
<accession>A0A915EBV9</accession>
<protein>
    <submittedName>
        <fullName evidence="3">Uncharacterized protein</fullName>
    </submittedName>
</protein>
<feature type="compositionally biased region" description="Low complexity" evidence="1">
    <location>
        <begin position="213"/>
        <end position="325"/>
    </location>
</feature>
<evidence type="ECO:0000313" key="2">
    <source>
        <dbReference type="Proteomes" id="UP000887574"/>
    </source>
</evidence>
<reference evidence="3" key="1">
    <citation type="submission" date="2022-11" db="UniProtKB">
        <authorList>
            <consortium name="WormBaseParasite"/>
        </authorList>
    </citation>
    <scope>IDENTIFICATION</scope>
</reference>
<dbReference type="WBParaSite" id="jg5024">
    <property type="protein sequence ID" value="jg5024"/>
    <property type="gene ID" value="jg5024"/>
</dbReference>
<dbReference type="Proteomes" id="UP000887574">
    <property type="component" value="Unplaced"/>
</dbReference>
<keyword evidence="2" id="KW-1185">Reference proteome</keyword>
<feature type="region of interest" description="Disordered" evidence="1">
    <location>
        <begin position="193"/>
        <end position="325"/>
    </location>
</feature>
<evidence type="ECO:0000313" key="3">
    <source>
        <dbReference type="WBParaSite" id="jg5024"/>
    </source>
</evidence>
<feature type="compositionally biased region" description="Pro residues" evidence="1">
    <location>
        <begin position="202"/>
        <end position="212"/>
    </location>
</feature>
<feature type="region of interest" description="Disordered" evidence="1">
    <location>
        <begin position="121"/>
        <end position="154"/>
    </location>
</feature>
<dbReference type="AlphaFoldDB" id="A0A915EBV9"/>